<comment type="subcellular location">
    <subcellularLocation>
        <location evidence="1">Cell inner membrane</location>
        <topology evidence="1">Multi-pass membrane protein</topology>
    </subcellularLocation>
</comment>
<dbReference type="OrthoDB" id="9759894at2"/>
<keyword evidence="2" id="KW-0812">Transmembrane</keyword>
<dbReference type="NCBIfam" id="TIGR02123">
    <property type="entry name" value="TRAP_fused"/>
    <property type="match status" value="1"/>
</dbReference>
<feature type="transmembrane region" description="Helical" evidence="2">
    <location>
        <begin position="491"/>
        <end position="513"/>
    </location>
</feature>
<feature type="transmembrane region" description="Helical" evidence="2">
    <location>
        <begin position="584"/>
        <end position="601"/>
    </location>
</feature>
<protein>
    <submittedName>
        <fullName evidence="4">ATP-binding protein</fullName>
    </submittedName>
</protein>
<dbReference type="InterPro" id="IPR010656">
    <property type="entry name" value="DctM"/>
</dbReference>
<name>A0A917ADQ0_9RHOB</name>
<evidence type="ECO:0000313" key="5">
    <source>
        <dbReference type="Proteomes" id="UP000606730"/>
    </source>
</evidence>
<sequence>MTEHQDTPWVRWTIATLATVMCVACILWNLEVHTRLGFALLRQQYMALQLGLALAIAFLRFGWRGEVVGRPSILDIGIAVTCLGVLLYAAYDFVWLLKEQFYRPWQITMIGAVVVFAVMEGIRRRAGMMLYFIVGVFLVYALFADKVPGRLIGRELSPQRLVDYVGFDSSAVFSLPLAVGTITVLLFVFFGQLLFAAGGGAFFTDLAMAATGRSRGGSAKIAVVGSALFGSISGSAVSNVATTGVITIPLMQRGGYSKEDAGAIEAVASTGGQLTPPIMGAAAFLMAEFLDIPYATVAGAALLPAILYYLGVFLQVDLIAVRDGIKAPEDDGMTVRRVLSDGWHFLVPFAVLLGSLFWLRADPEDSALYASVAIVVVGFLRGYRGTRLSPSTLFNVFVQTGVSMVELILVVAAAGFVIGVLNITGLGFALTLLLVDSVGSSLVLLLLISAVVCIILGMGMPTSGVYVLLAALVAPSLVEAGVAPIAAHLFILYFGMMSMITPPVALAAFAAAAISKAGALTTGLAAMRIGWAAFILPFAFVSTPALLFEGSLVETIFAGLLTAVGIFAVTTGITGYWGRPLPMVLRLVFTVLGALALPLGFVDLPTLAHAAAAAGAILLAVGLLFSAPRASDTNHTNQQNV</sequence>
<feature type="transmembrane region" description="Helical" evidence="2">
    <location>
        <begin position="404"/>
        <end position="432"/>
    </location>
</feature>
<evidence type="ECO:0000313" key="4">
    <source>
        <dbReference type="EMBL" id="GGE45442.1"/>
    </source>
</evidence>
<evidence type="ECO:0000259" key="3">
    <source>
        <dbReference type="Pfam" id="PF06808"/>
    </source>
</evidence>
<comment type="caution">
    <text evidence="4">The sequence shown here is derived from an EMBL/GenBank/DDBJ whole genome shotgun (WGS) entry which is preliminary data.</text>
</comment>
<feature type="transmembrane region" description="Helical" evidence="2">
    <location>
        <begin position="73"/>
        <end position="91"/>
    </location>
</feature>
<keyword evidence="5" id="KW-1185">Reference proteome</keyword>
<feature type="transmembrane region" description="Helical" evidence="2">
    <location>
        <begin position="607"/>
        <end position="625"/>
    </location>
</feature>
<evidence type="ECO:0000256" key="1">
    <source>
        <dbReference type="RuleBase" id="RU369079"/>
    </source>
</evidence>
<gene>
    <name evidence="4" type="ORF">GCM10011517_11300</name>
</gene>
<proteinExistence type="predicted"/>
<keyword evidence="4" id="KW-0547">Nucleotide-binding</keyword>
<feature type="transmembrane region" description="Helical" evidence="2">
    <location>
        <begin position="177"/>
        <end position="203"/>
    </location>
</feature>
<feature type="transmembrane region" description="Helical" evidence="2">
    <location>
        <begin position="555"/>
        <end position="577"/>
    </location>
</feature>
<feature type="transmembrane region" description="Helical" evidence="2">
    <location>
        <begin position="342"/>
        <end position="361"/>
    </location>
</feature>
<keyword evidence="1" id="KW-0813">Transport</keyword>
<feature type="transmembrane region" description="Helical" evidence="2">
    <location>
        <begin position="42"/>
        <end position="61"/>
    </location>
</feature>
<feature type="transmembrane region" description="Helical" evidence="2">
    <location>
        <begin position="223"/>
        <end position="248"/>
    </location>
</feature>
<dbReference type="GO" id="GO:0022857">
    <property type="term" value="F:transmembrane transporter activity"/>
    <property type="evidence" value="ECO:0007669"/>
    <property type="project" value="UniProtKB-UniRule"/>
</dbReference>
<feature type="transmembrane region" description="Helical" evidence="2">
    <location>
        <begin position="12"/>
        <end position="30"/>
    </location>
</feature>
<reference evidence="4" key="2">
    <citation type="submission" date="2020-09" db="EMBL/GenBank/DDBJ databases">
        <authorList>
            <person name="Sun Q."/>
            <person name="Zhou Y."/>
        </authorList>
    </citation>
    <scope>NUCLEOTIDE SEQUENCE</scope>
    <source>
        <strain evidence="4">CGMCC 1.16012</strain>
    </source>
</reference>
<feature type="transmembrane region" description="Helical" evidence="2">
    <location>
        <begin position="126"/>
        <end position="143"/>
    </location>
</feature>
<feature type="transmembrane region" description="Helical" evidence="2">
    <location>
        <begin position="525"/>
        <end position="543"/>
    </location>
</feature>
<keyword evidence="4" id="KW-0067">ATP-binding</keyword>
<organism evidence="4 5">
    <name type="scientific">Actibacterium pelagium</name>
    <dbReference type="NCBI Taxonomy" id="2029103"/>
    <lineage>
        <taxon>Bacteria</taxon>
        <taxon>Pseudomonadati</taxon>
        <taxon>Pseudomonadota</taxon>
        <taxon>Alphaproteobacteria</taxon>
        <taxon>Rhodobacterales</taxon>
        <taxon>Roseobacteraceae</taxon>
        <taxon>Actibacterium</taxon>
    </lineage>
</organism>
<feature type="transmembrane region" description="Helical" evidence="2">
    <location>
        <begin position="294"/>
        <end position="321"/>
    </location>
</feature>
<dbReference type="GO" id="GO:0005886">
    <property type="term" value="C:plasma membrane"/>
    <property type="evidence" value="ECO:0007669"/>
    <property type="project" value="UniProtKB-SubCell"/>
</dbReference>
<feature type="transmembrane region" description="Helical" evidence="2">
    <location>
        <begin position="103"/>
        <end position="119"/>
    </location>
</feature>
<keyword evidence="1" id="KW-0997">Cell inner membrane</keyword>
<dbReference type="PANTHER" id="PTHR43849:SF2">
    <property type="entry name" value="BLL3936 PROTEIN"/>
    <property type="match status" value="1"/>
</dbReference>
<comment type="function">
    <text evidence="1">Part of the tripartite ATP-independent periplasmic (TRAP) transport system.</text>
</comment>
<dbReference type="Pfam" id="PF06808">
    <property type="entry name" value="DctM"/>
    <property type="match status" value="1"/>
</dbReference>
<dbReference type="EMBL" id="BMKN01000001">
    <property type="protein sequence ID" value="GGE45442.1"/>
    <property type="molecule type" value="Genomic_DNA"/>
</dbReference>
<keyword evidence="2" id="KW-1133">Transmembrane helix</keyword>
<dbReference type="AlphaFoldDB" id="A0A917ADQ0"/>
<keyword evidence="1" id="KW-1003">Cell membrane</keyword>
<reference evidence="4" key="1">
    <citation type="journal article" date="2014" name="Int. J. Syst. Evol. Microbiol.">
        <title>Complete genome sequence of Corynebacterium casei LMG S-19264T (=DSM 44701T), isolated from a smear-ripened cheese.</title>
        <authorList>
            <consortium name="US DOE Joint Genome Institute (JGI-PGF)"/>
            <person name="Walter F."/>
            <person name="Albersmeier A."/>
            <person name="Kalinowski J."/>
            <person name="Ruckert C."/>
        </authorList>
    </citation>
    <scope>NUCLEOTIDE SEQUENCE</scope>
    <source>
        <strain evidence="4">CGMCC 1.16012</strain>
    </source>
</reference>
<keyword evidence="2" id="KW-0472">Membrane</keyword>
<feature type="transmembrane region" description="Helical" evidence="2">
    <location>
        <begin position="367"/>
        <end position="383"/>
    </location>
</feature>
<evidence type="ECO:0000256" key="2">
    <source>
        <dbReference type="SAM" id="Phobius"/>
    </source>
</evidence>
<dbReference type="PANTHER" id="PTHR43849">
    <property type="entry name" value="BLL3936 PROTEIN"/>
    <property type="match status" value="1"/>
</dbReference>
<accession>A0A917ADQ0</accession>
<dbReference type="Proteomes" id="UP000606730">
    <property type="component" value="Unassembled WGS sequence"/>
</dbReference>
<dbReference type="InterPro" id="IPR011853">
    <property type="entry name" value="TRAP_DctM-Dct_fused"/>
</dbReference>
<dbReference type="RefSeq" id="WP_095596032.1">
    <property type="nucleotide sequence ID" value="NZ_BMKN01000001.1"/>
</dbReference>
<dbReference type="GO" id="GO:0005524">
    <property type="term" value="F:ATP binding"/>
    <property type="evidence" value="ECO:0007669"/>
    <property type="project" value="UniProtKB-KW"/>
</dbReference>
<feature type="domain" description="TRAP C4-dicarboxylate transport system permease DctM subunit" evidence="3">
    <location>
        <begin position="113"/>
        <end position="548"/>
    </location>
</feature>